<dbReference type="RefSeq" id="WP_135204175.1">
    <property type="nucleotide sequence ID" value="NZ_SPVG01000243.1"/>
</dbReference>
<keyword evidence="3 4" id="KW-0408">Iron</keyword>
<protein>
    <submittedName>
        <fullName evidence="6">Cytochrome c</fullName>
    </submittedName>
</protein>
<dbReference type="OrthoDB" id="3540130at2"/>
<dbReference type="EMBL" id="SPVG01000243">
    <property type="protein sequence ID" value="TFW16065.1"/>
    <property type="molecule type" value="Genomic_DNA"/>
</dbReference>
<name>A0A4Y9S3T4_9BURK</name>
<dbReference type="Proteomes" id="UP000297729">
    <property type="component" value="Unassembled WGS sequence"/>
</dbReference>
<accession>A0A4Y9S3T4</accession>
<dbReference type="PROSITE" id="PS51007">
    <property type="entry name" value="CYTC"/>
    <property type="match status" value="1"/>
</dbReference>
<evidence type="ECO:0000256" key="4">
    <source>
        <dbReference type="PROSITE-ProRule" id="PRU00433"/>
    </source>
</evidence>
<dbReference type="Pfam" id="PF00034">
    <property type="entry name" value="Cytochrom_C"/>
    <property type="match status" value="1"/>
</dbReference>
<dbReference type="SUPFAM" id="SSF46626">
    <property type="entry name" value="Cytochrome c"/>
    <property type="match status" value="1"/>
</dbReference>
<dbReference type="GO" id="GO:0020037">
    <property type="term" value="F:heme binding"/>
    <property type="evidence" value="ECO:0007669"/>
    <property type="project" value="InterPro"/>
</dbReference>
<organism evidence="6 7">
    <name type="scientific">Duganella callida</name>
    <dbReference type="NCBI Taxonomy" id="2561932"/>
    <lineage>
        <taxon>Bacteria</taxon>
        <taxon>Pseudomonadati</taxon>
        <taxon>Pseudomonadota</taxon>
        <taxon>Betaproteobacteria</taxon>
        <taxon>Burkholderiales</taxon>
        <taxon>Oxalobacteraceae</taxon>
        <taxon>Telluria group</taxon>
        <taxon>Duganella</taxon>
    </lineage>
</organism>
<evidence type="ECO:0000313" key="7">
    <source>
        <dbReference type="Proteomes" id="UP000297729"/>
    </source>
</evidence>
<evidence type="ECO:0000259" key="5">
    <source>
        <dbReference type="PROSITE" id="PS51007"/>
    </source>
</evidence>
<dbReference type="GO" id="GO:0009055">
    <property type="term" value="F:electron transfer activity"/>
    <property type="evidence" value="ECO:0007669"/>
    <property type="project" value="InterPro"/>
</dbReference>
<keyword evidence="2 4" id="KW-0479">Metal-binding</keyword>
<dbReference type="InterPro" id="IPR036909">
    <property type="entry name" value="Cyt_c-like_dom_sf"/>
</dbReference>
<keyword evidence="7" id="KW-1185">Reference proteome</keyword>
<sequence>FSQHGCAGCHTIRGAGADGVAGPDLTHLASRQMLAAGTLPNTRGHLAGWISDAPSLKPGTQMPATQMSPEDLHAMLAYLETLQ</sequence>
<evidence type="ECO:0000256" key="2">
    <source>
        <dbReference type="ARBA" id="ARBA00022723"/>
    </source>
</evidence>
<comment type="caution">
    <text evidence="6">The sequence shown here is derived from an EMBL/GenBank/DDBJ whole genome shotgun (WGS) entry which is preliminary data.</text>
</comment>
<keyword evidence="1 4" id="KW-0349">Heme</keyword>
<evidence type="ECO:0000256" key="1">
    <source>
        <dbReference type="ARBA" id="ARBA00022617"/>
    </source>
</evidence>
<dbReference type="Gene3D" id="1.10.760.10">
    <property type="entry name" value="Cytochrome c-like domain"/>
    <property type="match status" value="1"/>
</dbReference>
<evidence type="ECO:0000256" key="3">
    <source>
        <dbReference type="ARBA" id="ARBA00023004"/>
    </source>
</evidence>
<dbReference type="GO" id="GO:0046872">
    <property type="term" value="F:metal ion binding"/>
    <property type="evidence" value="ECO:0007669"/>
    <property type="project" value="UniProtKB-KW"/>
</dbReference>
<feature type="non-terminal residue" evidence="6">
    <location>
        <position position="1"/>
    </location>
</feature>
<gene>
    <name evidence="6" type="ORF">E4L98_24605</name>
</gene>
<dbReference type="InterPro" id="IPR009056">
    <property type="entry name" value="Cyt_c-like_dom"/>
</dbReference>
<feature type="domain" description="Cytochrome c" evidence="5">
    <location>
        <begin position="1"/>
        <end position="83"/>
    </location>
</feature>
<reference evidence="6 7" key="1">
    <citation type="submission" date="2019-03" db="EMBL/GenBank/DDBJ databases">
        <title>Draft Genome Sequence of Duganella callidus sp. nov., a Novel Duganella Species Isolated from Cultivated Soil.</title>
        <authorList>
            <person name="Raths R."/>
            <person name="Peta V."/>
            <person name="Bucking H."/>
        </authorList>
    </citation>
    <scope>NUCLEOTIDE SEQUENCE [LARGE SCALE GENOMIC DNA]</scope>
    <source>
        <strain evidence="6 7">DN04</strain>
    </source>
</reference>
<dbReference type="AlphaFoldDB" id="A0A4Y9S3T4"/>
<proteinExistence type="predicted"/>
<evidence type="ECO:0000313" key="6">
    <source>
        <dbReference type="EMBL" id="TFW16065.1"/>
    </source>
</evidence>